<organism>
    <name type="scientific">Culex quinquefasciatus</name>
    <name type="common">Southern house mosquito</name>
    <name type="synonym">Culex pungens</name>
    <dbReference type="NCBI Taxonomy" id="7176"/>
    <lineage>
        <taxon>Eukaryota</taxon>
        <taxon>Metazoa</taxon>
        <taxon>Ecdysozoa</taxon>
        <taxon>Arthropoda</taxon>
        <taxon>Hexapoda</taxon>
        <taxon>Insecta</taxon>
        <taxon>Pterygota</taxon>
        <taxon>Neoptera</taxon>
        <taxon>Endopterygota</taxon>
        <taxon>Diptera</taxon>
        <taxon>Nematocera</taxon>
        <taxon>Culicoidea</taxon>
        <taxon>Culicidae</taxon>
        <taxon>Culicinae</taxon>
        <taxon>Culicini</taxon>
        <taxon>Culex</taxon>
        <taxon>Culex</taxon>
    </lineage>
</organism>
<dbReference type="InParanoid" id="B0W3J0"/>
<protein>
    <submittedName>
        <fullName evidence="1 2">Uncharacterized protein</fullName>
    </submittedName>
</protein>
<evidence type="ECO:0000313" key="2">
    <source>
        <dbReference type="EnsemblMetazoa" id="CPIJ001376-PA"/>
    </source>
</evidence>
<evidence type="ECO:0000313" key="1">
    <source>
        <dbReference type="EMBL" id="EDS31776.1"/>
    </source>
</evidence>
<dbReference type="EnsemblMetazoa" id="CPIJ001376-RA">
    <property type="protein sequence ID" value="CPIJ001376-PA"/>
    <property type="gene ID" value="CPIJ001376"/>
</dbReference>
<gene>
    <name evidence="2" type="primary">6032724</name>
    <name evidence="1" type="ORF">CpipJ_CPIJ001376</name>
</gene>
<reference evidence="1" key="1">
    <citation type="submission" date="2007-03" db="EMBL/GenBank/DDBJ databases">
        <title>Annotation of Culex pipiens quinquefasciatus.</title>
        <authorList>
            <consortium name="The Broad Institute Genome Sequencing Platform"/>
            <person name="Atkinson P.W."/>
            <person name="Hemingway J."/>
            <person name="Christensen B.M."/>
            <person name="Higgs S."/>
            <person name="Kodira C."/>
            <person name="Hannick L."/>
            <person name="Megy K."/>
            <person name="O'Leary S."/>
            <person name="Pearson M."/>
            <person name="Haas B.J."/>
            <person name="Mauceli E."/>
            <person name="Wortman J.R."/>
            <person name="Lee N.H."/>
            <person name="Guigo R."/>
            <person name="Stanke M."/>
            <person name="Alvarado L."/>
            <person name="Amedeo P."/>
            <person name="Antoine C.H."/>
            <person name="Arensburger P."/>
            <person name="Bidwell S.L."/>
            <person name="Crawford M."/>
            <person name="Camaro F."/>
            <person name="Devon K."/>
            <person name="Engels R."/>
            <person name="Hammond M."/>
            <person name="Howarth C."/>
            <person name="Koehrsen M."/>
            <person name="Lawson D."/>
            <person name="Montgomery P."/>
            <person name="Nene V."/>
            <person name="Nusbaum C."/>
            <person name="Puiu D."/>
            <person name="Romero-Severson J."/>
            <person name="Severson D.W."/>
            <person name="Shumway M."/>
            <person name="Sisk P."/>
            <person name="Stolte C."/>
            <person name="Zeng Q."/>
            <person name="Eisenstadt E."/>
            <person name="Fraser-Liggett C."/>
            <person name="Strausberg R."/>
            <person name="Galagan J."/>
            <person name="Birren B."/>
            <person name="Collins F.H."/>
        </authorList>
    </citation>
    <scope>NUCLEOTIDE SEQUENCE [LARGE SCALE GENOMIC DNA]</scope>
    <source>
        <strain evidence="1">JHB</strain>
    </source>
</reference>
<dbReference type="VEuPathDB" id="VectorBase:CPIJ001376"/>
<accession>B0W3J0</accession>
<dbReference type="AlphaFoldDB" id="B0W3J0"/>
<dbReference type="EMBL" id="DS231832">
    <property type="protein sequence ID" value="EDS31776.1"/>
    <property type="molecule type" value="Genomic_DNA"/>
</dbReference>
<dbReference type="KEGG" id="cqu:CpipJ_CPIJ001376"/>
<dbReference type="Proteomes" id="UP000002320">
    <property type="component" value="Unassembled WGS sequence"/>
</dbReference>
<name>B0W3J0_CULQU</name>
<sequence length="106" mass="11496">MAQYLSQSHGSPLKAHSGQLVERTHLYWPGLQGLVTNPIAWRERIGSNRLWEGGLEALPYSVVPGHVFDLDSVHQQQLNSGTPVQKDAFGTLVRPSGAGLTVLLGV</sequence>
<dbReference type="HOGENOM" id="CLU_2225769_0_0_1"/>
<reference evidence="2" key="2">
    <citation type="submission" date="2021-02" db="UniProtKB">
        <authorList>
            <consortium name="EnsemblMetazoa"/>
        </authorList>
    </citation>
    <scope>IDENTIFICATION</scope>
    <source>
        <strain evidence="2">JHB</strain>
    </source>
</reference>
<keyword evidence="3" id="KW-1185">Reference proteome</keyword>
<proteinExistence type="predicted"/>
<evidence type="ECO:0000313" key="3">
    <source>
        <dbReference type="Proteomes" id="UP000002320"/>
    </source>
</evidence>